<dbReference type="PANTHER" id="PTHR30388:SF6">
    <property type="entry name" value="XANTHINE DEHYDROGENASE SUBUNIT A-RELATED"/>
    <property type="match status" value="1"/>
</dbReference>
<keyword evidence="4" id="KW-1185">Reference proteome</keyword>
<proteinExistence type="predicted"/>
<organism evidence="3 4">
    <name type="scientific">Parasedimentitalea psychrophila</name>
    <dbReference type="NCBI Taxonomy" id="2997337"/>
    <lineage>
        <taxon>Bacteria</taxon>
        <taxon>Pseudomonadati</taxon>
        <taxon>Pseudomonadota</taxon>
        <taxon>Alphaproteobacteria</taxon>
        <taxon>Rhodobacterales</taxon>
        <taxon>Paracoccaceae</taxon>
        <taxon>Parasedimentitalea</taxon>
    </lineage>
</organism>
<dbReference type="EMBL" id="CP127247">
    <property type="protein sequence ID" value="WIY26577.1"/>
    <property type="molecule type" value="Genomic_DNA"/>
</dbReference>
<evidence type="ECO:0000313" key="3">
    <source>
        <dbReference type="EMBL" id="WIY26577.1"/>
    </source>
</evidence>
<dbReference type="InterPro" id="IPR003777">
    <property type="entry name" value="XdhC_CoxI"/>
</dbReference>
<sequence length="267" mass="27936">MTLAELTDQDIATLAQKLRDKGAPFAIATVVRTLGLTAAKPGAKALLSADGTIQQGWIGGGCVRAALAKAAKRAMAEGTPQLISLHPQEVLAEKGVVAGDDLDGVRFARNGCPSKGSMDIFVEPILPLPELVIFGASPVAQCLAKLGAQFKWSVQEAEAKTAIAPLPDAARRMIVVATQGKDDAASLTSALTAEAEFVAFVGSRRKFKSLSEKLIQAGIESQKLAQVQAPAGLAIEAVTPEEIALSILAQLTLVRRRNHRTESVPDG</sequence>
<dbReference type="RefSeq" id="WP_270917690.1">
    <property type="nucleotide sequence ID" value="NZ_CP127247.1"/>
</dbReference>
<dbReference type="PANTHER" id="PTHR30388">
    <property type="entry name" value="ALDEHYDE OXIDOREDUCTASE MOLYBDENUM COFACTOR ASSEMBLY PROTEIN"/>
    <property type="match status" value="1"/>
</dbReference>
<evidence type="ECO:0000259" key="2">
    <source>
        <dbReference type="Pfam" id="PF13478"/>
    </source>
</evidence>
<dbReference type="AlphaFoldDB" id="A0A9Y2L2W4"/>
<dbReference type="InterPro" id="IPR027051">
    <property type="entry name" value="XdhC_Rossmann_dom"/>
</dbReference>
<name>A0A9Y2L2W4_9RHOB</name>
<dbReference type="Pfam" id="PF13478">
    <property type="entry name" value="XdhC_C"/>
    <property type="match status" value="1"/>
</dbReference>
<feature type="domain" description="XdhC Rossmann" evidence="2">
    <location>
        <begin position="131"/>
        <end position="251"/>
    </location>
</feature>
<protein>
    <submittedName>
        <fullName evidence="3">XdhC family protein</fullName>
    </submittedName>
</protein>
<evidence type="ECO:0000259" key="1">
    <source>
        <dbReference type="Pfam" id="PF02625"/>
    </source>
</evidence>
<feature type="domain" description="XdhC- CoxI" evidence="1">
    <location>
        <begin position="19"/>
        <end position="84"/>
    </location>
</feature>
<evidence type="ECO:0000313" key="4">
    <source>
        <dbReference type="Proteomes" id="UP001238334"/>
    </source>
</evidence>
<dbReference type="Pfam" id="PF02625">
    <property type="entry name" value="XdhC_CoxI"/>
    <property type="match status" value="1"/>
</dbReference>
<dbReference type="Gene3D" id="3.40.50.720">
    <property type="entry name" value="NAD(P)-binding Rossmann-like Domain"/>
    <property type="match status" value="1"/>
</dbReference>
<dbReference type="KEGG" id="ppso:QPJ95_06575"/>
<gene>
    <name evidence="3" type="ORF">QPJ95_06575</name>
</gene>
<reference evidence="3 4" key="1">
    <citation type="submission" date="2023-06" db="EMBL/GenBank/DDBJ databases">
        <title>Parasedimentitalea psychrophila sp. nov., a psychrophilic bacterium isolated from deep-sea sediment.</title>
        <authorList>
            <person name="Li A."/>
        </authorList>
    </citation>
    <scope>NUCLEOTIDE SEQUENCE [LARGE SCALE GENOMIC DNA]</scope>
    <source>
        <strain evidence="3 4">QS115</strain>
    </source>
</reference>
<accession>A0A9Y2L2W4</accession>
<dbReference type="InterPro" id="IPR052698">
    <property type="entry name" value="MoCofactor_Util/Proc"/>
</dbReference>
<dbReference type="Proteomes" id="UP001238334">
    <property type="component" value="Chromosome"/>
</dbReference>